<dbReference type="PANTHER" id="PTHR47425:SF3">
    <property type="entry name" value="ZN(II)2CYS6 TRANSCRIPTION FACTOR (EUROFUNG)"/>
    <property type="match status" value="1"/>
</dbReference>
<dbReference type="InterPro" id="IPR052761">
    <property type="entry name" value="Fungal_Detox/Toxin_TFs"/>
</dbReference>
<dbReference type="SUPFAM" id="SSF57701">
    <property type="entry name" value="Zn2/Cys6 DNA-binding domain"/>
    <property type="match status" value="1"/>
</dbReference>
<dbReference type="STRING" id="1182545.A0A072PCS0"/>
<evidence type="ECO:0000313" key="7">
    <source>
        <dbReference type="EMBL" id="KEF53345.1"/>
    </source>
</evidence>
<dbReference type="Proteomes" id="UP000027920">
    <property type="component" value="Unassembled WGS sequence"/>
</dbReference>
<reference evidence="7 8" key="1">
    <citation type="submission" date="2013-03" db="EMBL/GenBank/DDBJ databases">
        <title>The Genome Sequence of Exophiala aquamarina CBS 119918.</title>
        <authorList>
            <consortium name="The Broad Institute Genomics Platform"/>
            <person name="Cuomo C."/>
            <person name="de Hoog S."/>
            <person name="Gorbushina A."/>
            <person name="Walker B."/>
            <person name="Young S.K."/>
            <person name="Zeng Q."/>
            <person name="Gargeya S."/>
            <person name="Fitzgerald M."/>
            <person name="Haas B."/>
            <person name="Abouelleil A."/>
            <person name="Allen A.W."/>
            <person name="Alvarado L."/>
            <person name="Arachchi H.M."/>
            <person name="Berlin A.M."/>
            <person name="Chapman S.B."/>
            <person name="Gainer-Dewar J."/>
            <person name="Goldberg J."/>
            <person name="Griggs A."/>
            <person name="Gujja S."/>
            <person name="Hansen M."/>
            <person name="Howarth C."/>
            <person name="Imamovic A."/>
            <person name="Ireland A."/>
            <person name="Larimer J."/>
            <person name="McCowan C."/>
            <person name="Murphy C."/>
            <person name="Pearson M."/>
            <person name="Poon T.W."/>
            <person name="Priest M."/>
            <person name="Roberts A."/>
            <person name="Saif S."/>
            <person name="Shea T."/>
            <person name="Sisk P."/>
            <person name="Sykes S."/>
            <person name="Wortman J."/>
            <person name="Nusbaum C."/>
            <person name="Birren B."/>
        </authorList>
    </citation>
    <scope>NUCLEOTIDE SEQUENCE [LARGE SCALE GENOMIC DNA]</scope>
    <source>
        <strain evidence="7 8">CBS 119918</strain>
    </source>
</reference>
<keyword evidence="1" id="KW-0479">Metal-binding</keyword>
<evidence type="ECO:0000256" key="5">
    <source>
        <dbReference type="ARBA" id="ARBA00023242"/>
    </source>
</evidence>
<dbReference type="PROSITE" id="PS50048">
    <property type="entry name" value="ZN2_CY6_FUNGAL_2"/>
    <property type="match status" value="1"/>
</dbReference>
<comment type="caution">
    <text evidence="7">The sequence shown here is derived from an EMBL/GenBank/DDBJ whole genome shotgun (WGS) entry which is preliminary data.</text>
</comment>
<feature type="non-terminal residue" evidence="7">
    <location>
        <position position="1"/>
    </location>
</feature>
<keyword evidence="3" id="KW-0238">DNA-binding</keyword>
<dbReference type="CDD" id="cd12148">
    <property type="entry name" value="fungal_TF_MHR"/>
    <property type="match status" value="1"/>
</dbReference>
<evidence type="ECO:0000256" key="1">
    <source>
        <dbReference type="ARBA" id="ARBA00022723"/>
    </source>
</evidence>
<dbReference type="GO" id="GO:0003677">
    <property type="term" value="F:DNA binding"/>
    <property type="evidence" value="ECO:0007669"/>
    <property type="project" value="UniProtKB-KW"/>
</dbReference>
<dbReference type="SMART" id="SM00906">
    <property type="entry name" value="Fungal_trans"/>
    <property type="match status" value="1"/>
</dbReference>
<protein>
    <recommendedName>
        <fullName evidence="6">Zn(2)-C6 fungal-type domain-containing protein</fullName>
    </recommendedName>
</protein>
<evidence type="ECO:0000259" key="6">
    <source>
        <dbReference type="PROSITE" id="PS50048"/>
    </source>
</evidence>
<evidence type="ECO:0000256" key="3">
    <source>
        <dbReference type="ARBA" id="ARBA00023125"/>
    </source>
</evidence>
<dbReference type="Gene3D" id="4.10.240.10">
    <property type="entry name" value="Zn(2)-C6 fungal-type DNA-binding domain"/>
    <property type="match status" value="1"/>
</dbReference>
<keyword evidence="2" id="KW-0805">Transcription regulation</keyword>
<gene>
    <name evidence="7" type="ORF">A1O9_10320</name>
</gene>
<dbReference type="PROSITE" id="PS00463">
    <property type="entry name" value="ZN2_CY6_FUNGAL_1"/>
    <property type="match status" value="1"/>
</dbReference>
<accession>A0A072PCS0</accession>
<keyword evidence="8" id="KW-1185">Reference proteome</keyword>
<dbReference type="RefSeq" id="XP_013255935.1">
    <property type="nucleotide sequence ID" value="XM_013400481.1"/>
</dbReference>
<dbReference type="Pfam" id="PF04082">
    <property type="entry name" value="Fungal_trans"/>
    <property type="match status" value="1"/>
</dbReference>
<evidence type="ECO:0000313" key="8">
    <source>
        <dbReference type="Proteomes" id="UP000027920"/>
    </source>
</evidence>
<dbReference type="OrthoDB" id="4451586at2759"/>
<dbReference type="SMART" id="SM00066">
    <property type="entry name" value="GAL4"/>
    <property type="match status" value="1"/>
</dbReference>
<dbReference type="Pfam" id="PF00172">
    <property type="entry name" value="Zn_clus"/>
    <property type="match status" value="1"/>
</dbReference>
<evidence type="ECO:0000256" key="4">
    <source>
        <dbReference type="ARBA" id="ARBA00023163"/>
    </source>
</evidence>
<dbReference type="AlphaFoldDB" id="A0A072PCS0"/>
<dbReference type="InterPro" id="IPR036864">
    <property type="entry name" value="Zn2-C6_fun-type_DNA-bd_sf"/>
</dbReference>
<dbReference type="GO" id="GO:0008270">
    <property type="term" value="F:zinc ion binding"/>
    <property type="evidence" value="ECO:0007669"/>
    <property type="project" value="InterPro"/>
</dbReference>
<dbReference type="CDD" id="cd00067">
    <property type="entry name" value="GAL4"/>
    <property type="match status" value="1"/>
</dbReference>
<dbReference type="InterPro" id="IPR001138">
    <property type="entry name" value="Zn2Cys6_DnaBD"/>
</dbReference>
<sequence length="643" mass="72291">GGNDTARSKQTRASQACCACRKRKIKCDLILFGAPCHNCRIDGVSCETTECRRSRRYRLRKGRRDAGVPDLELADFRQDPSTPTLRTQNGALLSCFPVRAHTNLSQPTSGNVVGDTATGVPCRPLSSDSVSPTAAASTQALLDETPSHAEGINYGRQGGILHEIAQPSPSTFAEVANLPLYILPPRRKVNDDDLQFLAHRGALSIPEDELRDQLLRAFILYSHPFLPVICLDDLLQALEGDGQCQISLMLFHAVMFAGSAFVDEFYVHRAGFDDRRSARAFFYQKIKESYRPSILLYDFDWEVDRITLIQTMLLHTYWYVAESDQKDPWHWAGVCISLGITLGLSERITYLNEDFKTRKLWRRLFWCCYLRDRILSTSARRPQRYRDIDIHIPMLILDDFDLHAPTTAIPAVKDALSAMTYDCKVALAQICIAQIQLASINGRVVESLYVLQVFGGSTSGPKTLYSPKIAGFDSKGVDSLESELERWRTQLHQLYQMPQSGKPDTPTTALIYLHQSYLKMLHLLVTEALHRPLSLSRGEATISRTLLQQKSRPIVRKCAIGTAELVQGLRERDLFRFLPPVANTCLGAAVAYFLVEMKTADKSCTNPAAPSEQHLQQCIRGLWSLREVWQIADSTCRIVGHMI</sequence>
<keyword evidence="5" id="KW-0539">Nucleus</keyword>
<evidence type="ECO:0000256" key="2">
    <source>
        <dbReference type="ARBA" id="ARBA00023015"/>
    </source>
</evidence>
<feature type="domain" description="Zn(2)-C6 fungal-type" evidence="6">
    <location>
        <begin position="16"/>
        <end position="48"/>
    </location>
</feature>
<dbReference type="HOGENOM" id="CLU_006329_1_2_1"/>
<dbReference type="GO" id="GO:0006351">
    <property type="term" value="P:DNA-templated transcription"/>
    <property type="evidence" value="ECO:0007669"/>
    <property type="project" value="InterPro"/>
</dbReference>
<dbReference type="EMBL" id="AMGV01000013">
    <property type="protein sequence ID" value="KEF53345.1"/>
    <property type="molecule type" value="Genomic_DNA"/>
</dbReference>
<name>A0A072PCS0_9EURO</name>
<proteinExistence type="predicted"/>
<organism evidence="7 8">
    <name type="scientific">Exophiala aquamarina CBS 119918</name>
    <dbReference type="NCBI Taxonomy" id="1182545"/>
    <lineage>
        <taxon>Eukaryota</taxon>
        <taxon>Fungi</taxon>
        <taxon>Dikarya</taxon>
        <taxon>Ascomycota</taxon>
        <taxon>Pezizomycotina</taxon>
        <taxon>Eurotiomycetes</taxon>
        <taxon>Chaetothyriomycetidae</taxon>
        <taxon>Chaetothyriales</taxon>
        <taxon>Herpotrichiellaceae</taxon>
        <taxon>Exophiala</taxon>
    </lineage>
</organism>
<dbReference type="VEuPathDB" id="FungiDB:A1O9_10320"/>
<dbReference type="GO" id="GO:0000981">
    <property type="term" value="F:DNA-binding transcription factor activity, RNA polymerase II-specific"/>
    <property type="evidence" value="ECO:0007669"/>
    <property type="project" value="InterPro"/>
</dbReference>
<keyword evidence="4" id="KW-0804">Transcription</keyword>
<feature type="non-terminal residue" evidence="7">
    <location>
        <position position="643"/>
    </location>
</feature>
<dbReference type="InterPro" id="IPR007219">
    <property type="entry name" value="XnlR_reg_dom"/>
</dbReference>
<dbReference type="GeneID" id="25285224"/>
<dbReference type="PANTHER" id="PTHR47425">
    <property type="entry name" value="FARB-RELATED"/>
    <property type="match status" value="1"/>
</dbReference>